<organism evidence="2 3">
    <name type="scientific">Pristionchus entomophagus</name>
    <dbReference type="NCBI Taxonomy" id="358040"/>
    <lineage>
        <taxon>Eukaryota</taxon>
        <taxon>Metazoa</taxon>
        <taxon>Ecdysozoa</taxon>
        <taxon>Nematoda</taxon>
        <taxon>Chromadorea</taxon>
        <taxon>Rhabditida</taxon>
        <taxon>Rhabditina</taxon>
        <taxon>Diplogasteromorpha</taxon>
        <taxon>Diplogasteroidea</taxon>
        <taxon>Neodiplogasteridae</taxon>
        <taxon>Pristionchus</taxon>
    </lineage>
</organism>
<accession>A0AAV5THL1</accession>
<keyword evidence="3" id="KW-1185">Reference proteome</keyword>
<keyword evidence="1" id="KW-0472">Membrane</keyword>
<evidence type="ECO:0008006" key="4">
    <source>
        <dbReference type="Google" id="ProtNLM"/>
    </source>
</evidence>
<feature type="transmembrane region" description="Helical" evidence="1">
    <location>
        <begin position="24"/>
        <end position="45"/>
    </location>
</feature>
<protein>
    <recommendedName>
        <fullName evidence="4">G protein-coupled receptor</fullName>
    </recommendedName>
</protein>
<feature type="non-terminal residue" evidence="2">
    <location>
        <position position="194"/>
    </location>
</feature>
<dbReference type="PANTHER" id="PTHR22943:SF248">
    <property type="entry name" value="SEVEN TM RECEPTOR"/>
    <property type="match status" value="1"/>
</dbReference>
<reference evidence="2" key="1">
    <citation type="submission" date="2023-10" db="EMBL/GenBank/DDBJ databases">
        <title>Genome assembly of Pristionchus species.</title>
        <authorList>
            <person name="Yoshida K."/>
            <person name="Sommer R.J."/>
        </authorList>
    </citation>
    <scope>NUCLEOTIDE SEQUENCE</scope>
    <source>
        <strain evidence="2">RS0144</strain>
    </source>
</reference>
<dbReference type="Pfam" id="PF10326">
    <property type="entry name" value="7TM_GPCR_Str"/>
    <property type="match status" value="2"/>
</dbReference>
<evidence type="ECO:0000256" key="1">
    <source>
        <dbReference type="SAM" id="Phobius"/>
    </source>
</evidence>
<evidence type="ECO:0000313" key="3">
    <source>
        <dbReference type="Proteomes" id="UP001432027"/>
    </source>
</evidence>
<comment type="caution">
    <text evidence="2">The sequence shown here is derived from an EMBL/GenBank/DDBJ whole genome shotgun (WGS) entry which is preliminary data.</text>
</comment>
<keyword evidence="1" id="KW-0812">Transmembrane</keyword>
<feature type="transmembrane region" description="Helical" evidence="1">
    <location>
        <begin position="57"/>
        <end position="80"/>
    </location>
</feature>
<keyword evidence="1" id="KW-1133">Transmembrane helix</keyword>
<proteinExistence type="predicted"/>
<name>A0AAV5THL1_9BILA</name>
<feature type="transmembrane region" description="Helical" evidence="1">
    <location>
        <begin position="143"/>
        <end position="161"/>
    </location>
</feature>
<sequence>VVGVFTNVLLLYVIRRHTRSPLGAYKHLLTTFATVDLLLTVIHLVVEPRDGYEDPRYILTLFLFDVAMVCSLSMAVTLGVRTFIGIRQQRVISENKTKIELKLLITATAQTLVPFIFVYVPYFCCLNFPCFILPVETLADLCMFLTSCFPVYDAVIVIVLMKDYRHAVIGMVTRRRSVVPPSATVTPSYITTTV</sequence>
<dbReference type="EMBL" id="BTSX01000004">
    <property type="protein sequence ID" value="GMS93835.1"/>
    <property type="molecule type" value="Genomic_DNA"/>
</dbReference>
<dbReference type="PANTHER" id="PTHR22943">
    <property type="entry name" value="7-TRANSMEMBRANE DOMAIN RECEPTOR C.ELEGANS"/>
    <property type="match status" value="1"/>
</dbReference>
<dbReference type="InterPro" id="IPR019428">
    <property type="entry name" value="7TM_GPCR_serpentine_rcpt_Str"/>
</dbReference>
<dbReference type="SUPFAM" id="SSF81321">
    <property type="entry name" value="Family A G protein-coupled receptor-like"/>
    <property type="match status" value="1"/>
</dbReference>
<evidence type="ECO:0000313" key="2">
    <source>
        <dbReference type="EMBL" id="GMS93835.1"/>
    </source>
</evidence>
<dbReference type="AlphaFoldDB" id="A0AAV5THL1"/>
<dbReference type="Proteomes" id="UP001432027">
    <property type="component" value="Unassembled WGS sequence"/>
</dbReference>
<gene>
    <name evidence="2" type="ORF">PENTCL1PPCAC_16010</name>
</gene>
<feature type="non-terminal residue" evidence="2">
    <location>
        <position position="1"/>
    </location>
</feature>
<feature type="transmembrane region" description="Helical" evidence="1">
    <location>
        <begin position="101"/>
        <end position="123"/>
    </location>
</feature>